<reference evidence="1 2" key="1">
    <citation type="journal article" date="2016" name="Nat. Commun.">
        <title>Thousands of microbial genomes shed light on interconnected biogeochemical processes in an aquifer system.</title>
        <authorList>
            <person name="Anantharaman K."/>
            <person name="Brown C.T."/>
            <person name="Hug L.A."/>
            <person name="Sharon I."/>
            <person name="Castelle C.J."/>
            <person name="Probst A.J."/>
            <person name="Thomas B.C."/>
            <person name="Singh A."/>
            <person name="Wilkins M.J."/>
            <person name="Karaoz U."/>
            <person name="Brodie E.L."/>
            <person name="Williams K.H."/>
            <person name="Hubbard S.S."/>
            <person name="Banfield J.F."/>
        </authorList>
    </citation>
    <scope>NUCLEOTIDE SEQUENCE [LARGE SCALE GENOMIC DNA]</scope>
</reference>
<proteinExistence type="predicted"/>
<dbReference type="Proteomes" id="UP000178248">
    <property type="component" value="Unassembled WGS sequence"/>
</dbReference>
<sequence>MKYGELNLGQIEAVVNKLGGMDGVERFLSGETVVKMLDRVFPTWKTIKLGTHKDALALESALKDADFQILDWANDIMGKPAFTLASEETSIDLVTATVAELGFTRSSGYNAICGRIRELGYELCPAEVGPQLRFQYKDQPLGKLLVIAMEAIASSLDAIFDPRAVLNVFYVEHNDGGQGLSTLYGGPGDVFNPDVRFVFVRRKSSTTL</sequence>
<accession>A0A1G2BN86</accession>
<dbReference type="AlphaFoldDB" id="A0A1G2BN86"/>
<name>A0A1G2BN86_9BACT</name>
<evidence type="ECO:0000313" key="1">
    <source>
        <dbReference type="EMBL" id="OGY90603.1"/>
    </source>
</evidence>
<comment type="caution">
    <text evidence="1">The sequence shown here is derived from an EMBL/GenBank/DDBJ whole genome shotgun (WGS) entry which is preliminary data.</text>
</comment>
<gene>
    <name evidence="1" type="ORF">A3B30_00110</name>
</gene>
<evidence type="ECO:0000313" key="2">
    <source>
        <dbReference type="Proteomes" id="UP000178248"/>
    </source>
</evidence>
<organism evidence="1 2">
    <name type="scientific">Candidatus Komeilibacteria bacterium RIFCSPLOWO2_01_FULL_52_15</name>
    <dbReference type="NCBI Taxonomy" id="1798551"/>
    <lineage>
        <taxon>Bacteria</taxon>
        <taxon>Candidatus Komeiliibacteriota</taxon>
    </lineage>
</organism>
<dbReference type="EMBL" id="MHKM01000041">
    <property type="protein sequence ID" value="OGY90603.1"/>
    <property type="molecule type" value="Genomic_DNA"/>
</dbReference>
<protein>
    <submittedName>
        <fullName evidence="1">Uncharacterized protein</fullName>
    </submittedName>
</protein>